<dbReference type="EMBL" id="BSXN01002564">
    <property type="protein sequence ID" value="GME76963.1"/>
    <property type="molecule type" value="Genomic_DNA"/>
</dbReference>
<keyword evidence="4" id="KW-0812">Transmembrane</keyword>
<evidence type="ECO:0000256" key="1">
    <source>
        <dbReference type="ARBA" id="ARBA00004651"/>
    </source>
</evidence>
<dbReference type="PANTHER" id="PTHR22914:SF16">
    <property type="entry name" value="CHITIN SYNTHASE 3"/>
    <property type="match status" value="1"/>
</dbReference>
<dbReference type="AlphaFoldDB" id="A0A9W6T658"/>
<evidence type="ECO:0000256" key="6">
    <source>
        <dbReference type="ARBA" id="ARBA00023180"/>
    </source>
</evidence>
<keyword evidence="8" id="KW-1185">Reference proteome</keyword>
<dbReference type="GO" id="GO:0005886">
    <property type="term" value="C:plasma membrane"/>
    <property type="evidence" value="ECO:0007669"/>
    <property type="project" value="UniProtKB-SubCell"/>
</dbReference>
<comment type="caution">
    <text evidence="7">The sequence shown here is derived from an EMBL/GenBank/DDBJ whole genome shotgun (WGS) entry which is preliminary data.</text>
</comment>
<evidence type="ECO:0000256" key="4">
    <source>
        <dbReference type="ARBA" id="ARBA00022692"/>
    </source>
</evidence>
<dbReference type="PANTHER" id="PTHR22914">
    <property type="entry name" value="CHITIN SYNTHASE"/>
    <property type="match status" value="1"/>
</dbReference>
<dbReference type="InterPro" id="IPR004835">
    <property type="entry name" value="Chitin_synth"/>
</dbReference>
<keyword evidence="6" id="KW-0325">Glycoprotein</keyword>
<evidence type="ECO:0000256" key="3">
    <source>
        <dbReference type="ARBA" id="ARBA00022679"/>
    </source>
</evidence>
<reference evidence="7" key="1">
    <citation type="submission" date="2023-04" db="EMBL/GenBank/DDBJ databases">
        <title>Candida boidinii NBRC 10035.</title>
        <authorList>
            <person name="Ichikawa N."/>
            <person name="Sato H."/>
            <person name="Tonouchi N."/>
        </authorList>
    </citation>
    <scope>NUCLEOTIDE SEQUENCE</scope>
    <source>
        <strain evidence="7">NBRC 10035</strain>
    </source>
</reference>
<gene>
    <name evidence="7" type="ORF">Cboi02_000537000</name>
</gene>
<evidence type="ECO:0000313" key="8">
    <source>
        <dbReference type="Proteomes" id="UP001165120"/>
    </source>
</evidence>
<evidence type="ECO:0000256" key="5">
    <source>
        <dbReference type="ARBA" id="ARBA00023136"/>
    </source>
</evidence>
<proteinExistence type="predicted"/>
<dbReference type="GO" id="GO:0030428">
    <property type="term" value="C:cell septum"/>
    <property type="evidence" value="ECO:0007669"/>
    <property type="project" value="TreeGrafter"/>
</dbReference>
<accession>A0A9W6T658</accession>
<sequence>MLIIFGLPALLIVVTISNLTYILWMFIYLIALPIWNFVLPTYAYWKFDDFSWGDTRQTEGGDKGAHDNNDGEFDGSQIIQRTWADFERERCGLLNTTTYRIPTVYNPGYYEDTPEVANQDQYSPADQYDINQYDSDNNLDIVNMDQKSY</sequence>
<keyword evidence="5" id="KW-0472">Membrane</keyword>
<keyword evidence="2" id="KW-1003">Cell membrane</keyword>
<dbReference type="Proteomes" id="UP001165120">
    <property type="component" value="Unassembled WGS sequence"/>
</dbReference>
<dbReference type="GO" id="GO:0004100">
    <property type="term" value="F:chitin synthase activity"/>
    <property type="evidence" value="ECO:0007669"/>
    <property type="project" value="InterPro"/>
</dbReference>
<name>A0A9W6T658_CANBO</name>
<dbReference type="Pfam" id="PF03142">
    <property type="entry name" value="Chitin_synth_2"/>
    <property type="match status" value="1"/>
</dbReference>
<protein>
    <submittedName>
        <fullName evidence="7">Unnamed protein product</fullName>
    </submittedName>
</protein>
<keyword evidence="3" id="KW-0808">Transferase</keyword>
<comment type="subcellular location">
    <subcellularLocation>
        <location evidence="1">Cell membrane</location>
        <topology evidence="1">Multi-pass membrane protein</topology>
    </subcellularLocation>
</comment>
<evidence type="ECO:0000313" key="7">
    <source>
        <dbReference type="EMBL" id="GME76963.1"/>
    </source>
</evidence>
<dbReference type="GO" id="GO:0006031">
    <property type="term" value="P:chitin biosynthetic process"/>
    <property type="evidence" value="ECO:0007669"/>
    <property type="project" value="TreeGrafter"/>
</dbReference>
<organism evidence="7 8">
    <name type="scientific">Candida boidinii</name>
    <name type="common">Yeast</name>
    <dbReference type="NCBI Taxonomy" id="5477"/>
    <lineage>
        <taxon>Eukaryota</taxon>
        <taxon>Fungi</taxon>
        <taxon>Dikarya</taxon>
        <taxon>Ascomycota</taxon>
        <taxon>Saccharomycotina</taxon>
        <taxon>Pichiomycetes</taxon>
        <taxon>Pichiales</taxon>
        <taxon>Pichiaceae</taxon>
        <taxon>Ogataea</taxon>
        <taxon>Ogataea/Candida clade</taxon>
    </lineage>
</organism>
<evidence type="ECO:0000256" key="2">
    <source>
        <dbReference type="ARBA" id="ARBA00022475"/>
    </source>
</evidence>